<comment type="caution">
    <text evidence="2">The sequence shown here is derived from an EMBL/GenBank/DDBJ whole genome shotgun (WGS) entry which is preliminary data.</text>
</comment>
<keyword evidence="1" id="KW-1133">Transmembrane helix</keyword>
<dbReference type="OrthoDB" id="219750at2"/>
<sequence>MIERLIEASVRNRFVVLALAAALAVGGVYATLQTPVDAIPDLSENQVIVFTDWPGRSPREIEDQITYPLSLRLQGLAGIKAVRSSSEFNFSMITLIFEESTDFYFARQRVLERLTQAGAFLPAGVVPYMAPDATALGQVFWYTVEPSPSHPVDPGRLWAVNKFYIAPQLNSAAGVAEVAPVGGTPLEYQIDVRPETLRTYGVTVGELFSAVSRSNLPAGGGVIQKNNAEYIVRGVGWLKDTADIENTVVKEINGIPVYVKTVATVQVGTQFRRSVFEKDGNEVVGGVVLMRHGGNPLAVTERVKAKIQELQPGLPPGVQIVPAYDRTRLITGAIHTLTEVMWHEMLIAGVAILLILGHVRSVFVICVTLPLSVLFSFLLMFLLRKLGVIDIQANVMSLAGITISIGILVDQAIVMTENATHHLKERFGDQKVTGDTREIVVRACRTVGRPIFFSVLIMLLSFVPVFMLSGREGKYFHPLAFTKSFALLGVALISVTVVPALIPTFIRGRLRSEEENWIVRGFIRVYRPLLTWALPRRNLVMWAFAALLILAAGLFPVQALVGMGASESAWGAMFLIVFGVVTVLTVAFTRGFLPQAVSLATLVLLALWAWHFPKIGVSFMPALDEGTTLDMPVTVPRVSVTEAADDLKARDALLRGFPEVESVVGKAGRADTPTDPAPLDMVETFVNFRPRELWPKRVLRFPDADLQTRAVLRALEDRGYLLPAPHADDRENVVNEAAQRALERFDETIRELALRHYVEFEQELGPMLTRFVVAETLRRMREAGHLDALTAGDEAKLAEELSTQLTPDEGVRLAKQPALEAITRIQRQTTETLAARKVIGDAAVALEIHEGRLGQALGTLRESLGGVRETLAGAVLRATNDRRHGAWIESVNKVNWELFDRGTEAFTWYAIDELVASGSRVALVQAAPLGIEAERFAAASKNVRLGKPYDADALEPLGKLRAELEGPFRERVFLWRRTGGPKGDLVDDEFGRVLQVPGWSNIFTQPIINRIEMLSTGVRTDIGIKVFGPDLDTVDRVCKRIEAAVKPVPGARDVIAAPIMGKGYLDVTIDRERAARYGVTVEDIETEIEMALGGRVVTQTVEKRDRFPVRVRYARAGREDEEAVKRLLVTGSARADRPAGDAMSANTTTVAAHPAAPGPAHAARGKVLIPLASVADVRIVEGPAVIKSENGRLLNYVTLNVRGRDAVGFVEEARRVVEQKVKLPEGVHVEWAGEFEHQERAARTLKIVLPVVILVIFLLLYLTYHDFADAVLMMLAVPEALAGGAFFLYFFPKLVYGWHSPPVDFSVAVWVGFIACFGMATETGIIMLVYLREAIEKRGGLENIRSLDELREAVIEGAVHRLRPKLLTEGVAIVAIFPMVFASGVGGEVLAPMALPVLGGLLISDEVVDLFLPVRFYWVRRARWLKLQEEKARSAAAAEQVALVRAMDGSDVVAGTAGGVV</sequence>
<dbReference type="Gene3D" id="1.20.1640.10">
    <property type="entry name" value="Multidrug efflux transporter AcrB transmembrane domain"/>
    <property type="match status" value="4"/>
</dbReference>
<accession>A0A225DGM2</accession>
<dbReference type="InterPro" id="IPR001036">
    <property type="entry name" value="Acrflvin-R"/>
</dbReference>
<feature type="transmembrane region" description="Helical" evidence="1">
    <location>
        <begin position="451"/>
        <end position="469"/>
    </location>
</feature>
<feature type="transmembrane region" description="Helical" evidence="1">
    <location>
        <begin position="1247"/>
        <end position="1264"/>
    </location>
</feature>
<reference evidence="3" key="1">
    <citation type="submission" date="2017-06" db="EMBL/GenBank/DDBJ databases">
        <title>Genome analysis of Fimbriiglobus ruber SP5, the first member of the order Planctomycetales with confirmed chitinolytic capability.</title>
        <authorList>
            <person name="Ravin N.V."/>
            <person name="Rakitin A.L."/>
            <person name="Ivanova A.A."/>
            <person name="Beletsky A.V."/>
            <person name="Kulichevskaya I.S."/>
            <person name="Mardanov A.V."/>
            <person name="Dedysh S.N."/>
        </authorList>
    </citation>
    <scope>NUCLEOTIDE SEQUENCE [LARGE SCALE GENOMIC DNA]</scope>
    <source>
        <strain evidence="3">SP5</strain>
    </source>
</reference>
<feature type="transmembrane region" description="Helical" evidence="1">
    <location>
        <begin position="569"/>
        <end position="589"/>
    </location>
</feature>
<evidence type="ECO:0000313" key="2">
    <source>
        <dbReference type="EMBL" id="OWK37678.1"/>
    </source>
</evidence>
<feature type="transmembrane region" description="Helical" evidence="1">
    <location>
        <begin position="1271"/>
        <end position="1291"/>
    </location>
</feature>
<evidence type="ECO:0000313" key="3">
    <source>
        <dbReference type="Proteomes" id="UP000214646"/>
    </source>
</evidence>
<dbReference type="Pfam" id="PF00873">
    <property type="entry name" value="ACR_tran"/>
    <property type="match status" value="3"/>
</dbReference>
<dbReference type="SUPFAM" id="SSF82866">
    <property type="entry name" value="Multidrug efflux transporter AcrB transmembrane domain"/>
    <property type="match status" value="2"/>
</dbReference>
<protein>
    <submittedName>
        <fullName evidence="2">Cobalt-zinc-cadmium resistance protein CzcA / Cation efflux system protein CusA</fullName>
    </submittedName>
</protein>
<dbReference type="Proteomes" id="UP000214646">
    <property type="component" value="Unassembled WGS sequence"/>
</dbReference>
<keyword evidence="1" id="KW-0472">Membrane</keyword>
<dbReference type="SUPFAM" id="SSF82693">
    <property type="entry name" value="Multidrug efflux transporter AcrB pore domain, PN1, PN2, PC1 and PC2 subdomains"/>
    <property type="match status" value="2"/>
</dbReference>
<dbReference type="Gene3D" id="3.30.70.1320">
    <property type="entry name" value="Multidrug efflux transporter AcrB pore domain like"/>
    <property type="match status" value="1"/>
</dbReference>
<feature type="transmembrane region" description="Helical" evidence="1">
    <location>
        <begin position="596"/>
        <end position="613"/>
    </location>
</feature>
<gene>
    <name evidence="2" type="ORF">FRUB_06798</name>
</gene>
<dbReference type="Gene3D" id="3.30.70.1440">
    <property type="entry name" value="Multidrug efflux transporter AcrB pore domain"/>
    <property type="match status" value="1"/>
</dbReference>
<dbReference type="GO" id="GO:0042910">
    <property type="term" value="F:xenobiotic transmembrane transporter activity"/>
    <property type="evidence" value="ECO:0007669"/>
    <property type="project" value="TreeGrafter"/>
</dbReference>
<organism evidence="2 3">
    <name type="scientific">Fimbriiglobus ruber</name>
    <dbReference type="NCBI Taxonomy" id="1908690"/>
    <lineage>
        <taxon>Bacteria</taxon>
        <taxon>Pseudomonadati</taxon>
        <taxon>Planctomycetota</taxon>
        <taxon>Planctomycetia</taxon>
        <taxon>Gemmatales</taxon>
        <taxon>Gemmataceae</taxon>
        <taxon>Fimbriiglobus</taxon>
    </lineage>
</organism>
<dbReference type="Gene3D" id="3.30.2090.10">
    <property type="entry name" value="Multidrug efflux transporter AcrB TolC docking domain, DN and DC subdomains"/>
    <property type="match status" value="2"/>
</dbReference>
<dbReference type="Gene3D" id="3.30.70.1430">
    <property type="entry name" value="Multidrug efflux transporter AcrB pore domain"/>
    <property type="match status" value="2"/>
</dbReference>
<feature type="transmembrane region" description="Helical" evidence="1">
    <location>
        <begin position="1397"/>
        <end position="1418"/>
    </location>
</feature>
<dbReference type="GO" id="GO:0005886">
    <property type="term" value="C:plasma membrane"/>
    <property type="evidence" value="ECO:0007669"/>
    <property type="project" value="TreeGrafter"/>
</dbReference>
<feature type="transmembrane region" description="Helical" evidence="1">
    <location>
        <begin position="1366"/>
        <end position="1385"/>
    </location>
</feature>
<dbReference type="InterPro" id="IPR027463">
    <property type="entry name" value="AcrB_DN_DC_subdom"/>
</dbReference>
<proteinExistence type="predicted"/>
<feature type="transmembrane region" description="Helical" evidence="1">
    <location>
        <begin position="1307"/>
        <end position="1331"/>
    </location>
</feature>
<feature type="transmembrane region" description="Helical" evidence="1">
    <location>
        <begin position="395"/>
        <end position="416"/>
    </location>
</feature>
<feature type="transmembrane region" description="Helical" evidence="1">
    <location>
        <begin position="539"/>
        <end position="557"/>
    </location>
</feature>
<keyword evidence="1" id="KW-0812">Transmembrane</keyword>
<evidence type="ECO:0000256" key="1">
    <source>
        <dbReference type="SAM" id="Phobius"/>
    </source>
</evidence>
<feature type="transmembrane region" description="Helical" evidence="1">
    <location>
        <begin position="481"/>
        <end position="502"/>
    </location>
</feature>
<dbReference type="EMBL" id="NIDE01000014">
    <property type="protein sequence ID" value="OWK37678.1"/>
    <property type="molecule type" value="Genomic_DNA"/>
</dbReference>
<feature type="transmembrane region" description="Helical" evidence="1">
    <location>
        <begin position="363"/>
        <end position="383"/>
    </location>
</feature>
<name>A0A225DGM2_9BACT</name>
<dbReference type="PRINTS" id="PR00702">
    <property type="entry name" value="ACRIFLAVINRP"/>
</dbReference>
<dbReference type="SUPFAM" id="SSF82714">
    <property type="entry name" value="Multidrug efflux transporter AcrB TolC docking domain, DN and DC subdomains"/>
    <property type="match status" value="2"/>
</dbReference>
<dbReference type="RefSeq" id="WP_088257544.1">
    <property type="nucleotide sequence ID" value="NZ_NIDE01000014.1"/>
</dbReference>
<feature type="transmembrane region" description="Helical" evidence="1">
    <location>
        <begin position="340"/>
        <end position="356"/>
    </location>
</feature>
<keyword evidence="3" id="KW-1185">Reference proteome</keyword>
<dbReference type="PANTHER" id="PTHR32063">
    <property type="match status" value="1"/>
</dbReference>
<dbReference type="PANTHER" id="PTHR32063:SF19">
    <property type="entry name" value="CATION EFFLUX SYSTEM PROTEIN CUSA"/>
    <property type="match status" value="1"/>
</dbReference>